<feature type="region of interest" description="Disordered" evidence="2">
    <location>
        <begin position="1"/>
        <end position="24"/>
    </location>
</feature>
<dbReference type="PANTHER" id="PTHR23132">
    <property type="entry name" value="D-ALANINE--D-ALANINE LIGASE"/>
    <property type="match status" value="1"/>
</dbReference>
<evidence type="ECO:0000256" key="1">
    <source>
        <dbReference type="PROSITE-ProRule" id="PRU00409"/>
    </source>
</evidence>
<accession>A0A021VNF0</accession>
<evidence type="ECO:0000313" key="4">
    <source>
        <dbReference type="EMBL" id="EYR62714.1"/>
    </source>
</evidence>
<organism evidence="4 5">
    <name type="scientific">Actinotalea ferrariae CF5-4</name>
    <dbReference type="NCBI Taxonomy" id="948458"/>
    <lineage>
        <taxon>Bacteria</taxon>
        <taxon>Bacillati</taxon>
        <taxon>Actinomycetota</taxon>
        <taxon>Actinomycetes</taxon>
        <taxon>Micrococcales</taxon>
        <taxon>Cellulomonadaceae</taxon>
        <taxon>Actinotalea</taxon>
    </lineage>
</organism>
<gene>
    <name evidence="4" type="ORF">N866_05745</name>
</gene>
<name>A0A021VNF0_9CELL</name>
<dbReference type="InterPro" id="IPR011761">
    <property type="entry name" value="ATP-grasp"/>
</dbReference>
<dbReference type="GO" id="GO:0005524">
    <property type="term" value="F:ATP binding"/>
    <property type="evidence" value="ECO:0007669"/>
    <property type="project" value="UniProtKB-UniRule"/>
</dbReference>
<dbReference type="EMBL" id="AXCW01000184">
    <property type="protein sequence ID" value="EYR62714.1"/>
    <property type="molecule type" value="Genomic_DNA"/>
</dbReference>
<keyword evidence="5" id="KW-1185">Reference proteome</keyword>
<dbReference type="Gene3D" id="3.30.1490.20">
    <property type="entry name" value="ATP-grasp fold, A domain"/>
    <property type="match status" value="1"/>
</dbReference>
<reference evidence="4 5" key="1">
    <citation type="submission" date="2014-01" db="EMBL/GenBank/DDBJ databases">
        <title>Actinotalea ferrariae CF5-4.</title>
        <authorList>
            <person name="Chen F."/>
            <person name="Li Y."/>
            <person name="Wang G."/>
        </authorList>
    </citation>
    <scope>NUCLEOTIDE SEQUENCE [LARGE SCALE GENOMIC DNA]</scope>
    <source>
        <strain evidence="4 5">CF5-4</strain>
    </source>
</reference>
<evidence type="ECO:0000256" key="2">
    <source>
        <dbReference type="SAM" id="MobiDB-lite"/>
    </source>
</evidence>
<keyword evidence="1" id="KW-0067">ATP-binding</keyword>
<dbReference type="InterPro" id="IPR013815">
    <property type="entry name" value="ATP_grasp_subdomain_1"/>
</dbReference>
<comment type="caution">
    <text evidence="4">The sequence shown here is derived from an EMBL/GenBank/DDBJ whole genome shotgun (WGS) entry which is preliminary data.</text>
</comment>
<dbReference type="Proteomes" id="UP000019753">
    <property type="component" value="Unassembled WGS sequence"/>
</dbReference>
<dbReference type="GO" id="GO:0008716">
    <property type="term" value="F:D-alanine-D-alanine ligase activity"/>
    <property type="evidence" value="ECO:0007669"/>
    <property type="project" value="TreeGrafter"/>
</dbReference>
<dbReference type="RefSeq" id="WP_052023067.1">
    <property type="nucleotide sequence ID" value="NZ_AXCW01000184.1"/>
</dbReference>
<dbReference type="PROSITE" id="PS50975">
    <property type="entry name" value="ATP_GRASP"/>
    <property type="match status" value="1"/>
</dbReference>
<feature type="domain" description="ATP-grasp" evidence="3">
    <location>
        <begin position="150"/>
        <end position="352"/>
    </location>
</feature>
<protein>
    <recommendedName>
        <fullName evidence="3">ATP-grasp domain-containing protein</fullName>
    </recommendedName>
</protein>
<dbReference type="PANTHER" id="PTHR23132:SF14">
    <property type="entry name" value="ATP-GRASP DOMAIN-CONTAINING PROTEIN"/>
    <property type="match status" value="1"/>
</dbReference>
<dbReference type="SUPFAM" id="SSF56059">
    <property type="entry name" value="Glutathione synthetase ATP-binding domain-like"/>
    <property type="match status" value="1"/>
</dbReference>
<sequence>MAAPPPLTDPVTDPQAGPTNGDLSRMTYGNDDFVPIILGTNVNTYNVARSLHEAFGVRSLALGRYPLRETAHSRIVDVRTSRDLDSPEVLVRTLLALAEELPGRTRILIPNIELYATILLEHRAELEEHFVIPLVDADLAARLMNKSSFARICAELGVPHPATVVVTPTTPRDAALGADLPFPYPVVVKPADTDTYPRLRFEGKQKVYVVADAAELRAVADRVYAAGYTDDLVVQELIPGDETVMRVANAYCDRDGRMRVLSVGQVALAEWDPRWAGNYNAILTVEDPGLTESIRRLLDGLGYVGFANLDVMVDRRDGTSKILEVNLRLGACSHYAMAAGANLPRCLVDDVVHGKEVPELTTTAERLWVNLPYLAALAFVPGSLRRRVVAAARHGVRHTLYYRPDLSLARILDVVRIDLRHTLDYLRYARTRLNR</sequence>
<evidence type="ECO:0000313" key="5">
    <source>
        <dbReference type="Proteomes" id="UP000019753"/>
    </source>
</evidence>
<dbReference type="AlphaFoldDB" id="A0A021VNF0"/>
<proteinExistence type="predicted"/>
<keyword evidence="1" id="KW-0547">Nucleotide-binding</keyword>
<dbReference type="GO" id="GO:0046872">
    <property type="term" value="F:metal ion binding"/>
    <property type="evidence" value="ECO:0007669"/>
    <property type="project" value="InterPro"/>
</dbReference>
<dbReference type="Gene3D" id="3.30.470.20">
    <property type="entry name" value="ATP-grasp fold, B domain"/>
    <property type="match status" value="1"/>
</dbReference>
<evidence type="ECO:0000259" key="3">
    <source>
        <dbReference type="PROSITE" id="PS50975"/>
    </source>
</evidence>